<evidence type="ECO:0008006" key="4">
    <source>
        <dbReference type="Google" id="ProtNLM"/>
    </source>
</evidence>
<organism evidence="2 3">
    <name type="scientific">Helianthus annuus</name>
    <name type="common">Common sunflower</name>
    <dbReference type="NCBI Taxonomy" id="4232"/>
    <lineage>
        <taxon>Eukaryota</taxon>
        <taxon>Viridiplantae</taxon>
        <taxon>Streptophyta</taxon>
        <taxon>Embryophyta</taxon>
        <taxon>Tracheophyta</taxon>
        <taxon>Spermatophyta</taxon>
        <taxon>Magnoliopsida</taxon>
        <taxon>eudicotyledons</taxon>
        <taxon>Gunneridae</taxon>
        <taxon>Pentapetalae</taxon>
        <taxon>asterids</taxon>
        <taxon>campanulids</taxon>
        <taxon>Asterales</taxon>
        <taxon>Asteraceae</taxon>
        <taxon>Asteroideae</taxon>
        <taxon>Heliantheae alliance</taxon>
        <taxon>Heliantheae</taxon>
        <taxon>Helianthus</taxon>
    </lineage>
</organism>
<evidence type="ECO:0000313" key="3">
    <source>
        <dbReference type="Proteomes" id="UP000215914"/>
    </source>
</evidence>
<accession>A0A9K3J2D8</accession>
<keyword evidence="3" id="KW-1185">Reference proteome</keyword>
<feature type="signal peptide" evidence="1">
    <location>
        <begin position="1"/>
        <end position="18"/>
    </location>
</feature>
<comment type="caution">
    <text evidence="2">The sequence shown here is derived from an EMBL/GenBank/DDBJ whole genome shotgun (WGS) entry which is preliminary data.</text>
</comment>
<dbReference type="EMBL" id="MNCJ02000320">
    <property type="protein sequence ID" value="KAF5807508.1"/>
    <property type="molecule type" value="Genomic_DNA"/>
</dbReference>
<dbReference type="Gramene" id="mRNA:HanXRQr2_Chr05g0234481">
    <property type="protein sequence ID" value="CDS:HanXRQr2_Chr05g0234481.1"/>
    <property type="gene ID" value="HanXRQr2_Chr05g0234481"/>
</dbReference>
<keyword evidence="1" id="KW-0732">Signal</keyword>
<feature type="chain" id="PRO_5039922958" description="Secreted protein" evidence="1">
    <location>
        <begin position="19"/>
        <end position="59"/>
    </location>
</feature>
<reference evidence="2" key="2">
    <citation type="submission" date="2020-06" db="EMBL/GenBank/DDBJ databases">
        <title>Helianthus annuus Genome sequencing and assembly Release 2.</title>
        <authorList>
            <person name="Gouzy J."/>
            <person name="Langlade N."/>
            <person name="Munos S."/>
        </authorList>
    </citation>
    <scope>NUCLEOTIDE SEQUENCE</scope>
    <source>
        <tissue evidence="2">Leaves</tissue>
    </source>
</reference>
<evidence type="ECO:0000313" key="2">
    <source>
        <dbReference type="EMBL" id="KAF5807508.1"/>
    </source>
</evidence>
<sequence>MLLLKLLQLLSSLTSVLVLPLHTLLFPLSTTSVFSPVFALPPALPDASFLADKLFSLPN</sequence>
<reference evidence="2" key="1">
    <citation type="journal article" date="2017" name="Nature">
        <title>The sunflower genome provides insights into oil metabolism, flowering and Asterid evolution.</title>
        <authorList>
            <person name="Badouin H."/>
            <person name="Gouzy J."/>
            <person name="Grassa C.J."/>
            <person name="Murat F."/>
            <person name="Staton S.E."/>
            <person name="Cottret L."/>
            <person name="Lelandais-Briere C."/>
            <person name="Owens G.L."/>
            <person name="Carrere S."/>
            <person name="Mayjonade B."/>
            <person name="Legrand L."/>
            <person name="Gill N."/>
            <person name="Kane N.C."/>
            <person name="Bowers J.E."/>
            <person name="Hubner S."/>
            <person name="Bellec A."/>
            <person name="Berard A."/>
            <person name="Berges H."/>
            <person name="Blanchet N."/>
            <person name="Boniface M.C."/>
            <person name="Brunel D."/>
            <person name="Catrice O."/>
            <person name="Chaidir N."/>
            <person name="Claudel C."/>
            <person name="Donnadieu C."/>
            <person name="Faraut T."/>
            <person name="Fievet G."/>
            <person name="Helmstetter N."/>
            <person name="King M."/>
            <person name="Knapp S.J."/>
            <person name="Lai Z."/>
            <person name="Le Paslier M.C."/>
            <person name="Lippi Y."/>
            <person name="Lorenzon L."/>
            <person name="Mandel J.R."/>
            <person name="Marage G."/>
            <person name="Marchand G."/>
            <person name="Marquand E."/>
            <person name="Bret-Mestries E."/>
            <person name="Morien E."/>
            <person name="Nambeesan S."/>
            <person name="Nguyen T."/>
            <person name="Pegot-Espagnet P."/>
            <person name="Pouilly N."/>
            <person name="Raftis F."/>
            <person name="Sallet E."/>
            <person name="Schiex T."/>
            <person name="Thomas J."/>
            <person name="Vandecasteele C."/>
            <person name="Vares D."/>
            <person name="Vear F."/>
            <person name="Vautrin S."/>
            <person name="Crespi M."/>
            <person name="Mangin B."/>
            <person name="Burke J.M."/>
            <person name="Salse J."/>
            <person name="Munos S."/>
            <person name="Vincourt P."/>
            <person name="Rieseberg L.H."/>
            <person name="Langlade N.B."/>
        </authorList>
    </citation>
    <scope>NUCLEOTIDE SEQUENCE</scope>
    <source>
        <tissue evidence="2">Leaves</tissue>
    </source>
</reference>
<evidence type="ECO:0000256" key="1">
    <source>
        <dbReference type="SAM" id="SignalP"/>
    </source>
</evidence>
<dbReference type="AlphaFoldDB" id="A0A9K3J2D8"/>
<name>A0A9K3J2D8_HELAN</name>
<protein>
    <recommendedName>
        <fullName evidence="4">Secreted protein</fullName>
    </recommendedName>
</protein>
<dbReference type="Proteomes" id="UP000215914">
    <property type="component" value="Unassembled WGS sequence"/>
</dbReference>
<proteinExistence type="predicted"/>
<gene>
    <name evidence="2" type="ORF">HanXRQr2_Chr05g0234481</name>
</gene>